<evidence type="ECO:0000313" key="1">
    <source>
        <dbReference type="EMBL" id="MFC5005396.1"/>
    </source>
</evidence>
<sequence>MVGSGRVGVIIAGLVLLTGCDSGGDGKATTAAAPASSAAASPSAVDAAVCVELKAVHLREWIPFDEAWQKLVEVSERQDAAGTASGIKAQKAMATEWAAVLEPLIGQVQQPELRQPMADLLASVKQYIAGDGYSTGNLGTFALTAMTAMSTRCPT</sequence>
<dbReference type="Proteomes" id="UP001595912">
    <property type="component" value="Unassembled WGS sequence"/>
</dbReference>
<proteinExistence type="predicted"/>
<keyword evidence="2" id="KW-1185">Reference proteome</keyword>
<accession>A0ABV9W9J5</accession>
<evidence type="ECO:0000313" key="2">
    <source>
        <dbReference type="Proteomes" id="UP001595912"/>
    </source>
</evidence>
<dbReference type="RefSeq" id="WP_380126032.1">
    <property type="nucleotide sequence ID" value="NZ_JBHSIU010000071.1"/>
</dbReference>
<dbReference type="EMBL" id="JBHSIU010000071">
    <property type="protein sequence ID" value="MFC5005396.1"/>
    <property type="molecule type" value="Genomic_DNA"/>
</dbReference>
<comment type="caution">
    <text evidence="1">The sequence shown here is derived from an EMBL/GenBank/DDBJ whole genome shotgun (WGS) entry which is preliminary data.</text>
</comment>
<name>A0ABV9W9J5_9ACTN</name>
<organism evidence="1 2">
    <name type="scientific">Dactylosporangium cerinum</name>
    <dbReference type="NCBI Taxonomy" id="1434730"/>
    <lineage>
        <taxon>Bacteria</taxon>
        <taxon>Bacillati</taxon>
        <taxon>Actinomycetota</taxon>
        <taxon>Actinomycetes</taxon>
        <taxon>Micromonosporales</taxon>
        <taxon>Micromonosporaceae</taxon>
        <taxon>Dactylosporangium</taxon>
    </lineage>
</organism>
<gene>
    <name evidence="1" type="ORF">ACFPIJ_47140</name>
</gene>
<dbReference type="PROSITE" id="PS51257">
    <property type="entry name" value="PROKAR_LIPOPROTEIN"/>
    <property type="match status" value="1"/>
</dbReference>
<evidence type="ECO:0008006" key="3">
    <source>
        <dbReference type="Google" id="ProtNLM"/>
    </source>
</evidence>
<protein>
    <recommendedName>
        <fullName evidence="3">Lipoprotein</fullName>
    </recommendedName>
</protein>
<reference evidence="2" key="1">
    <citation type="journal article" date="2019" name="Int. J. Syst. Evol. Microbiol.">
        <title>The Global Catalogue of Microorganisms (GCM) 10K type strain sequencing project: providing services to taxonomists for standard genome sequencing and annotation.</title>
        <authorList>
            <consortium name="The Broad Institute Genomics Platform"/>
            <consortium name="The Broad Institute Genome Sequencing Center for Infectious Disease"/>
            <person name="Wu L."/>
            <person name="Ma J."/>
        </authorList>
    </citation>
    <scope>NUCLEOTIDE SEQUENCE [LARGE SCALE GENOMIC DNA]</scope>
    <source>
        <strain evidence="2">CGMCC 4.7152</strain>
    </source>
</reference>